<sequence>MYRLRNGIHAALVDGRSVLLDIPKDRYFLVPDSVNDVLGNLDRGHDISPSQQQRLGSLVRSGVLVASPGGHNRRIYTKPTAEPAAEAPQRQHTNRLLAAALFQHARTSIRLRLSSIDAILDNLRSRKKRLIESGKFASAHAVYERASAFRSSSKFYPNDHRCLRRSIAFMDDLLRHGHVADLVVGVQLSPFSAHCWVQQGETVLNDGIEDVQPYTSILVI</sequence>
<protein>
    <submittedName>
        <fullName evidence="2">Lasso peptide biosynthesis B2 protein</fullName>
    </submittedName>
</protein>
<feature type="domain" description="Microcin J25-processing protein McjB C-terminal" evidence="1">
    <location>
        <begin position="110"/>
        <end position="218"/>
    </location>
</feature>
<gene>
    <name evidence="2" type="ORF">FJQ54_12540</name>
</gene>
<dbReference type="OrthoDB" id="119963at2"/>
<dbReference type="InterPro" id="IPR032708">
    <property type="entry name" value="McjB_C"/>
</dbReference>
<organism evidence="2 3">
    <name type="scientific">Sandaracinobacter neustonicus</name>
    <dbReference type="NCBI Taxonomy" id="1715348"/>
    <lineage>
        <taxon>Bacteria</taxon>
        <taxon>Pseudomonadati</taxon>
        <taxon>Pseudomonadota</taxon>
        <taxon>Alphaproteobacteria</taxon>
        <taxon>Sphingomonadales</taxon>
        <taxon>Sphingosinicellaceae</taxon>
        <taxon>Sandaracinobacter</taxon>
    </lineage>
</organism>
<proteinExistence type="predicted"/>
<evidence type="ECO:0000313" key="3">
    <source>
        <dbReference type="Proteomes" id="UP000319897"/>
    </source>
</evidence>
<reference evidence="2 3" key="1">
    <citation type="submission" date="2019-06" db="EMBL/GenBank/DDBJ databases">
        <authorList>
            <person name="Lee I."/>
            <person name="Jang G.I."/>
            <person name="Hwang C.Y."/>
        </authorList>
    </citation>
    <scope>NUCLEOTIDE SEQUENCE [LARGE SCALE GENOMIC DNA]</scope>
    <source>
        <strain evidence="2 3">PAMC 28131</strain>
    </source>
</reference>
<evidence type="ECO:0000259" key="1">
    <source>
        <dbReference type="Pfam" id="PF13471"/>
    </source>
</evidence>
<dbReference type="RefSeq" id="WP_140928768.1">
    <property type="nucleotide sequence ID" value="NZ_VFSU01000029.1"/>
</dbReference>
<dbReference type="InterPro" id="IPR053521">
    <property type="entry name" value="McjB-like"/>
</dbReference>
<dbReference type="NCBIfam" id="NF033537">
    <property type="entry name" value="lasso_biosyn_B2"/>
    <property type="match status" value="1"/>
</dbReference>
<comment type="caution">
    <text evidence="2">The sequence shown here is derived from an EMBL/GenBank/DDBJ whole genome shotgun (WGS) entry which is preliminary data.</text>
</comment>
<dbReference type="Pfam" id="PF13471">
    <property type="entry name" value="Transglut_core3"/>
    <property type="match status" value="1"/>
</dbReference>
<keyword evidence="3" id="KW-1185">Reference proteome</keyword>
<dbReference type="EMBL" id="VFSU01000029">
    <property type="protein sequence ID" value="TPE59759.1"/>
    <property type="molecule type" value="Genomic_DNA"/>
</dbReference>
<name>A0A501XH63_9SPHN</name>
<dbReference type="Proteomes" id="UP000319897">
    <property type="component" value="Unassembled WGS sequence"/>
</dbReference>
<accession>A0A501XH63</accession>
<evidence type="ECO:0000313" key="2">
    <source>
        <dbReference type="EMBL" id="TPE59759.1"/>
    </source>
</evidence>
<dbReference type="AlphaFoldDB" id="A0A501XH63"/>